<dbReference type="PANTHER" id="PTHR43249:SF1">
    <property type="entry name" value="D-GLUCOSIDE 3-DEHYDROGENASE"/>
    <property type="match status" value="1"/>
</dbReference>
<dbReference type="GO" id="GO:0000166">
    <property type="term" value="F:nucleotide binding"/>
    <property type="evidence" value="ECO:0007669"/>
    <property type="project" value="InterPro"/>
</dbReference>
<comment type="caution">
    <text evidence="3">The sequence shown here is derived from an EMBL/GenBank/DDBJ whole genome shotgun (WGS) entry which is preliminary data.</text>
</comment>
<dbReference type="PANTHER" id="PTHR43249">
    <property type="entry name" value="UDP-N-ACETYL-2-AMINO-2-DEOXY-D-GLUCURONATE OXIDASE"/>
    <property type="match status" value="1"/>
</dbReference>
<dbReference type="EMBL" id="JAKOAV010000007">
    <property type="protein sequence ID" value="MDF9407872.1"/>
    <property type="molecule type" value="Genomic_DNA"/>
</dbReference>
<gene>
    <name evidence="3" type="ORF">L7E55_05780</name>
</gene>
<sequence length="339" mass="37410">MAGIKFGIAGCGRIARVHANEIVALPQAELVAVNDIDPFVLKNFASYYNVKGYRDYKKMLEERDLDVVVICTPSGLHAKMGILAARSGKHVLVEKPLALSLSDADMLVNTCEKAGVILSVVMQKRFNRFFQILKSAIDDGRFGKLSHATATVRWNRDEAYFLNNPWRGKRAEDGGVMMNQAIHIVDILSWLMGSVESVFAYTATRCRPIETEDVGVAVLKFGSGALGTIEAATTVYPRNLEQTIAVFGERGTVVIGGEKADTVMTWRFSETREEDQMVCLKEEAKCYMEPGHQAVLQDMVKAILTGGRPVVDGREGRKALEIVLGIYRSAETGMPVNFR</sequence>
<dbReference type="InterPro" id="IPR000683">
    <property type="entry name" value="Gfo/Idh/MocA-like_OxRdtase_N"/>
</dbReference>
<reference evidence="3" key="1">
    <citation type="submission" date="2022-02" db="EMBL/GenBank/DDBJ databases">
        <authorList>
            <person name="Leng L."/>
        </authorList>
    </citation>
    <scope>NUCLEOTIDE SEQUENCE</scope>
    <source>
        <strain evidence="3">JI</strain>
    </source>
</reference>
<dbReference type="Gene3D" id="3.30.360.10">
    <property type="entry name" value="Dihydrodipicolinate Reductase, domain 2"/>
    <property type="match status" value="1"/>
</dbReference>
<feature type="domain" description="GFO/IDH/MocA-like oxidoreductase" evidence="2">
    <location>
        <begin position="130"/>
        <end position="253"/>
    </location>
</feature>
<feature type="domain" description="Gfo/Idh/MocA-like oxidoreductase N-terminal" evidence="1">
    <location>
        <begin position="4"/>
        <end position="120"/>
    </location>
</feature>
<dbReference type="RefSeq" id="WP_277443122.1">
    <property type="nucleotide sequence ID" value="NZ_JAKOAV010000007.1"/>
</dbReference>
<name>A0A9X4JVR7_9FIRM</name>
<dbReference type="InterPro" id="IPR052515">
    <property type="entry name" value="Gfo/Idh/MocA_Oxidoreductase"/>
</dbReference>
<dbReference type="SUPFAM" id="SSF51735">
    <property type="entry name" value="NAD(P)-binding Rossmann-fold domains"/>
    <property type="match status" value="1"/>
</dbReference>
<proteinExistence type="predicted"/>
<evidence type="ECO:0000259" key="2">
    <source>
        <dbReference type="Pfam" id="PF22725"/>
    </source>
</evidence>
<evidence type="ECO:0000259" key="1">
    <source>
        <dbReference type="Pfam" id="PF01408"/>
    </source>
</evidence>
<dbReference type="Proteomes" id="UP001154312">
    <property type="component" value="Unassembled WGS sequence"/>
</dbReference>
<dbReference type="Pfam" id="PF22725">
    <property type="entry name" value="GFO_IDH_MocA_C3"/>
    <property type="match status" value="1"/>
</dbReference>
<dbReference type="SUPFAM" id="SSF55347">
    <property type="entry name" value="Glyceraldehyde-3-phosphate dehydrogenase-like, C-terminal domain"/>
    <property type="match status" value="1"/>
</dbReference>
<dbReference type="Pfam" id="PF01408">
    <property type="entry name" value="GFO_IDH_MocA"/>
    <property type="match status" value="1"/>
</dbReference>
<dbReference type="InterPro" id="IPR036291">
    <property type="entry name" value="NAD(P)-bd_dom_sf"/>
</dbReference>
<evidence type="ECO:0000313" key="4">
    <source>
        <dbReference type="Proteomes" id="UP001154312"/>
    </source>
</evidence>
<accession>A0A9X4JVR7</accession>
<evidence type="ECO:0000313" key="3">
    <source>
        <dbReference type="EMBL" id="MDF9407872.1"/>
    </source>
</evidence>
<organism evidence="3 4">
    <name type="scientific">Pelotomaculum isophthalicicum JI</name>
    <dbReference type="NCBI Taxonomy" id="947010"/>
    <lineage>
        <taxon>Bacteria</taxon>
        <taxon>Bacillati</taxon>
        <taxon>Bacillota</taxon>
        <taxon>Clostridia</taxon>
        <taxon>Eubacteriales</taxon>
        <taxon>Desulfotomaculaceae</taxon>
        <taxon>Pelotomaculum</taxon>
    </lineage>
</organism>
<dbReference type="InterPro" id="IPR055170">
    <property type="entry name" value="GFO_IDH_MocA-like_dom"/>
</dbReference>
<dbReference type="AlphaFoldDB" id="A0A9X4JVR7"/>
<dbReference type="Gene3D" id="3.40.50.720">
    <property type="entry name" value="NAD(P)-binding Rossmann-like Domain"/>
    <property type="match status" value="1"/>
</dbReference>
<keyword evidence="4" id="KW-1185">Reference proteome</keyword>
<protein>
    <submittedName>
        <fullName evidence="3">Gfo/Idh/MocA family oxidoreductase</fullName>
    </submittedName>
</protein>